<dbReference type="AlphaFoldDB" id="A0A0A9AGV3"/>
<reference evidence="1" key="2">
    <citation type="journal article" date="2015" name="Data Brief">
        <title>Shoot transcriptome of the giant reed, Arundo donax.</title>
        <authorList>
            <person name="Barrero R.A."/>
            <person name="Guerrero F.D."/>
            <person name="Moolhuijzen P."/>
            <person name="Goolsby J.A."/>
            <person name="Tidwell J."/>
            <person name="Bellgard S.E."/>
            <person name="Bellgard M.I."/>
        </authorList>
    </citation>
    <scope>NUCLEOTIDE SEQUENCE</scope>
    <source>
        <tissue evidence="1">Shoot tissue taken approximately 20 cm above the soil surface</tissue>
    </source>
</reference>
<evidence type="ECO:0000313" key="1">
    <source>
        <dbReference type="EMBL" id="JAD48145.1"/>
    </source>
</evidence>
<organism evidence="1">
    <name type="scientific">Arundo donax</name>
    <name type="common">Giant reed</name>
    <name type="synonym">Donax arundinaceus</name>
    <dbReference type="NCBI Taxonomy" id="35708"/>
    <lineage>
        <taxon>Eukaryota</taxon>
        <taxon>Viridiplantae</taxon>
        <taxon>Streptophyta</taxon>
        <taxon>Embryophyta</taxon>
        <taxon>Tracheophyta</taxon>
        <taxon>Spermatophyta</taxon>
        <taxon>Magnoliopsida</taxon>
        <taxon>Liliopsida</taxon>
        <taxon>Poales</taxon>
        <taxon>Poaceae</taxon>
        <taxon>PACMAD clade</taxon>
        <taxon>Arundinoideae</taxon>
        <taxon>Arundineae</taxon>
        <taxon>Arundo</taxon>
    </lineage>
</organism>
<accession>A0A0A9AGV3</accession>
<dbReference type="EMBL" id="GBRH01249750">
    <property type="protein sequence ID" value="JAD48145.1"/>
    <property type="molecule type" value="Transcribed_RNA"/>
</dbReference>
<sequence>MVSWWPAKILRLLNKTVVSWAHPFM</sequence>
<protein>
    <submittedName>
        <fullName evidence="1">Uncharacterized protein</fullName>
    </submittedName>
</protein>
<reference evidence="1" key="1">
    <citation type="submission" date="2014-09" db="EMBL/GenBank/DDBJ databases">
        <authorList>
            <person name="Magalhaes I.L.F."/>
            <person name="Oliveira U."/>
            <person name="Santos F.R."/>
            <person name="Vidigal T.H.D.A."/>
            <person name="Brescovit A.D."/>
            <person name="Santos A.J."/>
        </authorList>
    </citation>
    <scope>NUCLEOTIDE SEQUENCE</scope>
    <source>
        <tissue evidence="1">Shoot tissue taken approximately 20 cm above the soil surface</tissue>
    </source>
</reference>
<name>A0A0A9AGV3_ARUDO</name>
<proteinExistence type="predicted"/>